<keyword evidence="1" id="KW-0812">Transmembrane</keyword>
<feature type="transmembrane region" description="Helical" evidence="1">
    <location>
        <begin position="403"/>
        <end position="426"/>
    </location>
</feature>
<feature type="transmembrane region" description="Helical" evidence="1">
    <location>
        <begin position="6"/>
        <end position="21"/>
    </location>
</feature>
<gene>
    <name evidence="2" type="ORF">GCM10023188_37370</name>
</gene>
<evidence type="ECO:0000313" key="3">
    <source>
        <dbReference type="Proteomes" id="UP001500552"/>
    </source>
</evidence>
<feature type="transmembrane region" description="Helical" evidence="1">
    <location>
        <begin position="207"/>
        <end position="240"/>
    </location>
</feature>
<feature type="transmembrane region" description="Helical" evidence="1">
    <location>
        <begin position="371"/>
        <end position="391"/>
    </location>
</feature>
<proteinExistence type="predicted"/>
<accession>A0ABP8M050</accession>
<sequence>MSVLVYMLNLLLLGALVWAMRRQEWAQAIKPFFYPALFLKMICGVLLGWLYFEYYGAGDTIAYHQMSTTAADVFREQGIMPYSRYLLFDEVTSEQLKEYREAHYMGAWNVIKLFSLLNLITAGHYYLMALYLALFSFSGSGYLVFQLMKRYPHAASSAIFAFLFLPSVVFWSSGLLKESLVMGGIGFFVGAAVVLDAEAGTKLFYRLLLLFASLALIWFVKYFIAAAIGVSVLVGALVYVVIRSGALARLHLLLKAILLLALLLLTLWVASNLNYNLQFDHLPEVVVDNYHKYLAISVGKPHVEFENLLPTYFSLFLHAPLAVLWILFRPFLWEGTDLIHFLAGAESLVLLLLTIWSIYGFLRQRQKRLDWFIISMWLFSIMLAVLLTYSMPNLGTLNRYRIVFLPFFVYLLCLNPCVASTINTLAAKLTGK</sequence>
<dbReference type="RefSeq" id="WP_345161143.1">
    <property type="nucleotide sequence ID" value="NZ_BAABHC010000029.1"/>
</dbReference>
<name>A0ABP8M050_9BACT</name>
<organism evidence="2 3">
    <name type="scientific">Pontibacter saemangeumensis</name>
    <dbReference type="NCBI Taxonomy" id="1084525"/>
    <lineage>
        <taxon>Bacteria</taxon>
        <taxon>Pseudomonadati</taxon>
        <taxon>Bacteroidota</taxon>
        <taxon>Cytophagia</taxon>
        <taxon>Cytophagales</taxon>
        <taxon>Hymenobacteraceae</taxon>
        <taxon>Pontibacter</taxon>
    </lineage>
</organism>
<feature type="transmembrane region" description="Helical" evidence="1">
    <location>
        <begin position="179"/>
        <end position="195"/>
    </location>
</feature>
<feature type="transmembrane region" description="Helical" evidence="1">
    <location>
        <begin position="252"/>
        <end position="270"/>
    </location>
</feature>
<evidence type="ECO:0000256" key="1">
    <source>
        <dbReference type="SAM" id="Phobius"/>
    </source>
</evidence>
<evidence type="ECO:0008006" key="4">
    <source>
        <dbReference type="Google" id="ProtNLM"/>
    </source>
</evidence>
<feature type="transmembrane region" description="Helical" evidence="1">
    <location>
        <begin position="33"/>
        <end position="52"/>
    </location>
</feature>
<feature type="transmembrane region" description="Helical" evidence="1">
    <location>
        <begin position="312"/>
        <end position="332"/>
    </location>
</feature>
<keyword evidence="1" id="KW-1133">Transmembrane helix</keyword>
<reference evidence="3" key="1">
    <citation type="journal article" date="2019" name="Int. J. Syst. Evol. Microbiol.">
        <title>The Global Catalogue of Microorganisms (GCM) 10K type strain sequencing project: providing services to taxonomists for standard genome sequencing and annotation.</title>
        <authorList>
            <consortium name="The Broad Institute Genomics Platform"/>
            <consortium name="The Broad Institute Genome Sequencing Center for Infectious Disease"/>
            <person name="Wu L."/>
            <person name="Ma J."/>
        </authorList>
    </citation>
    <scope>NUCLEOTIDE SEQUENCE [LARGE SCALE GENOMIC DNA]</scope>
    <source>
        <strain evidence="3">JCM 17926</strain>
    </source>
</reference>
<keyword evidence="1" id="KW-0472">Membrane</keyword>
<dbReference type="Proteomes" id="UP001500552">
    <property type="component" value="Unassembled WGS sequence"/>
</dbReference>
<dbReference type="EMBL" id="BAABHC010000029">
    <property type="protein sequence ID" value="GAA4440295.1"/>
    <property type="molecule type" value="Genomic_DNA"/>
</dbReference>
<keyword evidence="3" id="KW-1185">Reference proteome</keyword>
<comment type="caution">
    <text evidence="2">The sequence shown here is derived from an EMBL/GenBank/DDBJ whole genome shotgun (WGS) entry which is preliminary data.</text>
</comment>
<feature type="transmembrane region" description="Helical" evidence="1">
    <location>
        <begin position="338"/>
        <end position="359"/>
    </location>
</feature>
<feature type="transmembrane region" description="Helical" evidence="1">
    <location>
        <begin position="154"/>
        <end position="173"/>
    </location>
</feature>
<protein>
    <recommendedName>
        <fullName evidence="4">Glycosyltransferase RgtA/B/C/D-like domain-containing protein</fullName>
    </recommendedName>
</protein>
<evidence type="ECO:0000313" key="2">
    <source>
        <dbReference type="EMBL" id="GAA4440295.1"/>
    </source>
</evidence>